<dbReference type="InterPro" id="IPR001242">
    <property type="entry name" value="Condensation_dom"/>
</dbReference>
<evidence type="ECO:0000256" key="2">
    <source>
        <dbReference type="ARBA" id="ARBA00022553"/>
    </source>
</evidence>
<dbReference type="Gene3D" id="3.40.366.10">
    <property type="entry name" value="Malonyl-Coenzyme A Acyl Carrier Protein, domain 2"/>
    <property type="match status" value="1"/>
</dbReference>
<feature type="active site" description="Proton donor; for dehydratase activity" evidence="4">
    <location>
        <position position="1163"/>
    </location>
</feature>
<dbReference type="SUPFAM" id="SSF50729">
    <property type="entry name" value="PH domain-like"/>
    <property type="match status" value="1"/>
</dbReference>
<dbReference type="PANTHER" id="PTHR43775">
    <property type="entry name" value="FATTY ACID SYNTHASE"/>
    <property type="match status" value="1"/>
</dbReference>
<proteinExistence type="predicted"/>
<feature type="region of interest" description="C-terminal hotdog fold" evidence="4">
    <location>
        <begin position="1102"/>
        <end position="1246"/>
    </location>
</feature>
<dbReference type="InterPro" id="IPR036291">
    <property type="entry name" value="NAD(P)-bd_dom_sf"/>
</dbReference>
<dbReference type="Gene3D" id="3.10.129.110">
    <property type="entry name" value="Polyketide synthase dehydratase"/>
    <property type="match status" value="1"/>
</dbReference>
<keyword evidence="2" id="KW-0597">Phosphoprotein</keyword>
<dbReference type="InterPro" id="IPR018201">
    <property type="entry name" value="Ketoacyl_synth_AS"/>
</dbReference>
<dbReference type="CDD" id="cd00833">
    <property type="entry name" value="PKS"/>
    <property type="match status" value="1"/>
</dbReference>
<dbReference type="Pfam" id="PF00668">
    <property type="entry name" value="Condensation"/>
    <property type="match status" value="1"/>
</dbReference>
<evidence type="ECO:0000313" key="9">
    <source>
        <dbReference type="Proteomes" id="UP001164746"/>
    </source>
</evidence>
<sequence>MGKTRRIGYFIVNDEHDRIKKGELPTMLTKLMPLALTKPKEATIPRPAAITPAKPSIILILSLTLASPSKGAMSVGIPFSSLKYGYETLFAAANALKWLVLVNCENHVKDIPKDRWNNETFYNKDKNAVGKSYVTKAGFLKDHDMWDNKLFGVSDVEAARIDPQQRYVLECVHMAMEDGGFTRAKMSGTKTGVYIGCMNDDYKIMSMQDSSGNTNYSATGSSTTVISSRVSYVFNLQGPCLTVDTACSSAMMAIHLGCQAIRSGDCCQAICGGVSSIMYPDMFITLSKARMMSAVGQCQTFCDTADGYARGEGCGVVILKPLKQAQLDNDKIWGVIVTGTNQDGRAAQPMTAPSGSQQQALFKHVYTKYDIDPSTIQYIEAHGTGTPIGDPTETNALGSFFSECRSQKANPLLIGSVKTNIGHTESAAGVAGLIKVLLMMKEGKFVPSLHLQRDKGNINKGIDLEKLNIDIPVDVSEWKANEMGQRVACVNSFGFGGSNCHAVVKSSEMHGSNCSRADTTPLLFGISGIDRKSLEMNLEVFIKDISERKVDLQDVSYTSLIRRDHFLHRTIVAGSTVEEIKKDAHRKITMPPQRKHTNINIVFVFCGVGTTWTGMGCQFMTNLKFRKTVQEIDEFLQPLADLRLSDLFSSQETQYDDPFLNHVAIFAVQVALANVWIGFGVEPDVIIGQSVGEVAAAHISGRIELEEAVRIIVHRSKILAKHQNGSMMVVKGVDMNVLETICSQYINTSIAVYSSPVGCTLSGDSSEIEVIKTRLEKYKATETNTNILIRKLGVASAYHSPLVESCREEIIEAIGKIQHRQKIKYNIISTVTAEVASETDFTTGEYWAKNVRQSVLFYQSVKRAASNTKHNIFLEIGPKPVLKAHLADIFEEGSFNCQQSMNFNKEFQCMFDSLSNLFQTGVELNLMNLFSGWRNPISIPKYNFQKSKTLHVSEKMKQYVEGIKSDGNTSHMFMTSMLNGTQSKFEAHLSNSRTPFVFDHRMSGTILVPGATYIDAALFVGMKVLGKSAFSLSVSVDFVNPVTLQPNDESILDISTSIEQKSTVHFRCQNKLGVVVAKGKVFPRETKETKHVQLQSLFNKCQKVKDKSSVYQALRGLQFEYGPSLALIEKSWCSATECISEIFIPANIAREIQNTIIHPAIVDAMFQTFANFINENIDIALPKGSERITLFGPIDPEQRMLYVYVKLVSQTYNEFHFNLVLVNPAGFVLLEILDFYTRTLDESTKYKHTYVVGNTSLDVSRTTERRGGMFYSAKPLDNKTWFSKFVETQGILCIEEAESAIEQQSNLKPLAALFYVNQPVVAQDNLSYSAARGFFRFREFLGWCQKNELQCPIYVITDNTQDHFYKTQTCVNVEGSHMWGMVRALRHEKVHLDLRLVDVDKNDLDLDTLITVFRLMDSANAELIVSGTSVYHISISRFHLNNIGRTREISKDLESSACFLSKSLERVKKPFLADTKIRDAPAHDLNASRVAITSMCLHPLTTFSQTTGIDIPEIWPDIILQSHNVIALEGKGLLKETDSGDIEIGFLYPVPVQYPIVHIPKECTWPLSKYSPTPGVLLHAILLDQIIQNIQDGSRVLLFGNSTMNGQCVKEVFVQMSATKSCEIEFVDIKSVKHIQSSKVGITIVPLVRFSSIDIDKVIIKCKNKTSIVALSGNVSVNLQAYIRMTYPTVAVVVVSPADIFVSQGLRKCVQSTLQNISRNGLESNTNIANMFETSVVQTLDIQLDANIPHKVEMSSLFRKCGCYIVVGGLTGLGRVLVKHIAESGAGHIAIFSRRQPGAEQIQYFKDLETGCSCTIHTLQVDVTDLESLYLARKSLCFALNGVPIRGIFQGAGVLVDAVYENQTEETLVKVLKPKLDGTWNLHVSFKDLPLDYFVMHSSVTSLLGNHGQTNYAAANSFLDSMALYRRSQGMSGQSINWGALAVGMSVEDEKVANKLQNLGIGILSEEKTKEYFTDALLCNETNICFADLNWEVLSHSSAVKEEKVKFSGLLKSGVTDAVKLHNQEEKNRLHQIRNLTLRGKRSAVRKIILSIISEQFVSDTTKLEDDQTFFDLGVDSLSATGFLNSLRTIFSVQYPVVKIMSGSSTIRDVVDFCFERLEVSETQENHFTENYSEESIGKPAVTQIPDLMSYRHFKYDPGLTYMTDIEIRGTALTIENFKNYIAHLLSRFRELRCHIKEEGYDNYVVVEDAALNIIPLEIVPFNQMLDKFTEARDQRDTITFDLDTQYPIKFQIGQTSSCTLVRLSVHKVVSDMTSILLIFKEMKTYLDSLQQNKSIDAHFSEIHPRKAINETLRAKRKACLNYWKQRIEFATPCSLTKEVSEPQAKFFRSTSKTIGPNNYNEILAFLRDSDATLFQLFASVYQLLLAVETGQPNVTILTDIDLRAEIPAIANEVVRGINVIPISAQPSNDMTFSEFLEENKKQMIADIEHGQLPYIDIVNLLQPENKASFGRHYLIINDLTKLDMIASGTPDYPYTVSIKNIWLAKLSKETICQVVYNKTKQSITVHFHYNERICGVERGRHLGEKLFQILHHGIRNRHQTIGTVLHKTDCFHGPKQLTQPDISDKSHSYPAEKIELSSPNKYRPRTHLNVQPMEIINGYFQKQTKAGWSHRVYVTLLEHQDTDNDAKWITIQWCKKPGRPTKSLSVSTCDSISMLNLNRQHSIVVQARDRQLVICTPEHEVAQRWMTVLENCAKRPTIL</sequence>
<evidence type="ECO:0000256" key="3">
    <source>
        <dbReference type="ARBA" id="ARBA00022679"/>
    </source>
</evidence>
<evidence type="ECO:0000256" key="1">
    <source>
        <dbReference type="ARBA" id="ARBA00022450"/>
    </source>
</evidence>
<dbReference type="Gene3D" id="3.30.559.10">
    <property type="entry name" value="Chloramphenicol acetyltransferase-like domain"/>
    <property type="match status" value="1"/>
</dbReference>
<dbReference type="InterPro" id="IPR032821">
    <property type="entry name" value="PKS_assoc"/>
</dbReference>
<dbReference type="InterPro" id="IPR049900">
    <property type="entry name" value="PKS_mFAS_DH"/>
</dbReference>
<dbReference type="InterPro" id="IPR036736">
    <property type="entry name" value="ACP-like_sf"/>
</dbReference>
<dbReference type="InterPro" id="IPR016035">
    <property type="entry name" value="Acyl_Trfase/lysoPLipase"/>
</dbReference>
<name>A0ABY7F011_MYAAR</name>
<dbReference type="EMBL" id="CP111019">
    <property type="protein sequence ID" value="WAR12716.1"/>
    <property type="molecule type" value="Genomic_DNA"/>
</dbReference>
<dbReference type="Gene3D" id="3.40.50.720">
    <property type="entry name" value="NAD(P)-binding Rossmann-like Domain"/>
    <property type="match status" value="1"/>
</dbReference>
<dbReference type="SMART" id="SM00233">
    <property type="entry name" value="PH"/>
    <property type="match status" value="1"/>
</dbReference>
<evidence type="ECO:0000259" key="6">
    <source>
        <dbReference type="PROSITE" id="PS52004"/>
    </source>
</evidence>
<dbReference type="Gene3D" id="3.30.559.30">
    <property type="entry name" value="Nonribosomal peptide synthetase, condensation domain"/>
    <property type="match status" value="1"/>
</dbReference>
<keyword evidence="3" id="KW-0808">Transferase</keyword>
<dbReference type="Pfam" id="PF14765">
    <property type="entry name" value="PS-DH"/>
    <property type="match status" value="1"/>
</dbReference>
<dbReference type="InterPro" id="IPR014043">
    <property type="entry name" value="Acyl_transferase_dom"/>
</dbReference>
<protein>
    <submittedName>
        <fullName evidence="8">ERYA2-like protein</fullName>
    </submittedName>
</protein>
<dbReference type="Gene3D" id="1.10.1200.10">
    <property type="entry name" value="ACP-like"/>
    <property type="match status" value="1"/>
</dbReference>
<dbReference type="Gene3D" id="3.40.47.10">
    <property type="match status" value="1"/>
</dbReference>
<dbReference type="PROSITE" id="PS50075">
    <property type="entry name" value="CARRIER"/>
    <property type="match status" value="1"/>
</dbReference>
<dbReference type="InterPro" id="IPR014030">
    <property type="entry name" value="Ketoacyl_synth_N"/>
</dbReference>
<dbReference type="InterPro" id="IPR013968">
    <property type="entry name" value="PKS_KR"/>
</dbReference>
<evidence type="ECO:0000313" key="8">
    <source>
        <dbReference type="EMBL" id="WAR12716.1"/>
    </source>
</evidence>
<evidence type="ECO:0000259" key="7">
    <source>
        <dbReference type="PROSITE" id="PS52019"/>
    </source>
</evidence>
<dbReference type="InterPro" id="IPR023213">
    <property type="entry name" value="CAT-like_dom_sf"/>
</dbReference>
<dbReference type="SUPFAM" id="SSF52151">
    <property type="entry name" value="FabD/lysophospholipase-like"/>
    <property type="match status" value="1"/>
</dbReference>
<feature type="domain" description="PKS/mFAS DH" evidence="7">
    <location>
        <begin position="958"/>
        <end position="1246"/>
    </location>
</feature>
<dbReference type="InterPro" id="IPR009081">
    <property type="entry name" value="PP-bd_ACP"/>
</dbReference>
<dbReference type="Proteomes" id="UP001164746">
    <property type="component" value="Chromosome 8"/>
</dbReference>
<dbReference type="Pfam" id="PF08659">
    <property type="entry name" value="KR"/>
    <property type="match status" value="1"/>
</dbReference>
<dbReference type="SMART" id="SM00822">
    <property type="entry name" value="PKS_KR"/>
    <property type="match status" value="1"/>
</dbReference>
<dbReference type="InterPro" id="IPR001849">
    <property type="entry name" value="PH_domain"/>
</dbReference>
<dbReference type="Pfam" id="PF00109">
    <property type="entry name" value="ketoacyl-synt"/>
    <property type="match status" value="1"/>
</dbReference>
<dbReference type="PROSITE" id="PS52019">
    <property type="entry name" value="PKS_MFAS_DH"/>
    <property type="match status" value="1"/>
</dbReference>
<evidence type="ECO:0000256" key="4">
    <source>
        <dbReference type="PROSITE-ProRule" id="PRU01363"/>
    </source>
</evidence>
<accession>A0ABY7F011</accession>
<feature type="region of interest" description="N-terminal hotdog fold" evidence="4">
    <location>
        <begin position="958"/>
        <end position="1088"/>
    </location>
</feature>
<dbReference type="SUPFAM" id="SSF53901">
    <property type="entry name" value="Thiolase-like"/>
    <property type="match status" value="1"/>
</dbReference>
<dbReference type="PROSITE" id="PS52004">
    <property type="entry name" value="KS3_2"/>
    <property type="match status" value="1"/>
</dbReference>
<reference evidence="8" key="1">
    <citation type="submission" date="2022-11" db="EMBL/GenBank/DDBJ databases">
        <title>Centuries of genome instability and evolution in soft-shell clam transmissible cancer (bioRxiv).</title>
        <authorList>
            <person name="Hart S.F.M."/>
            <person name="Yonemitsu M.A."/>
            <person name="Giersch R.M."/>
            <person name="Beal B.F."/>
            <person name="Arriagada G."/>
            <person name="Davis B.W."/>
            <person name="Ostrander E.A."/>
            <person name="Goff S.P."/>
            <person name="Metzger M.J."/>
        </authorList>
    </citation>
    <scope>NUCLEOTIDE SEQUENCE</scope>
    <source>
        <strain evidence="8">MELC-2E11</strain>
        <tissue evidence="8">Siphon/mantle</tissue>
    </source>
</reference>
<dbReference type="InterPro" id="IPR001227">
    <property type="entry name" value="Ac_transferase_dom_sf"/>
</dbReference>
<dbReference type="SMART" id="SM00825">
    <property type="entry name" value="PKS_KS"/>
    <property type="match status" value="1"/>
</dbReference>
<dbReference type="SUPFAM" id="SSF51735">
    <property type="entry name" value="NAD(P)-binding Rossmann-fold domains"/>
    <property type="match status" value="1"/>
</dbReference>
<dbReference type="Pfam" id="PF21089">
    <property type="entry name" value="PKS_DH_N"/>
    <property type="match status" value="1"/>
</dbReference>
<dbReference type="InterPro" id="IPR057326">
    <property type="entry name" value="KR_dom"/>
</dbReference>
<evidence type="ECO:0000259" key="5">
    <source>
        <dbReference type="PROSITE" id="PS50075"/>
    </source>
</evidence>
<dbReference type="InterPro" id="IPR042104">
    <property type="entry name" value="PKS_dehydratase_sf"/>
</dbReference>
<dbReference type="Pfam" id="PF00550">
    <property type="entry name" value="PP-binding"/>
    <property type="match status" value="1"/>
</dbReference>
<dbReference type="Gene3D" id="3.30.70.3290">
    <property type="match status" value="1"/>
</dbReference>
<dbReference type="SMART" id="SM00827">
    <property type="entry name" value="PKS_AT"/>
    <property type="match status" value="1"/>
</dbReference>
<dbReference type="PANTHER" id="PTHR43775:SF37">
    <property type="entry name" value="SI:DKEY-61P9.11"/>
    <property type="match status" value="1"/>
</dbReference>
<dbReference type="Pfam" id="PF16197">
    <property type="entry name" value="KAsynt_C_assoc"/>
    <property type="match status" value="1"/>
</dbReference>
<dbReference type="SUPFAM" id="SSF52777">
    <property type="entry name" value="CoA-dependent acyltransferases"/>
    <property type="match status" value="2"/>
</dbReference>
<dbReference type="SUPFAM" id="SSF47336">
    <property type="entry name" value="ACP-like"/>
    <property type="match status" value="1"/>
</dbReference>
<organism evidence="8 9">
    <name type="scientific">Mya arenaria</name>
    <name type="common">Soft-shell clam</name>
    <dbReference type="NCBI Taxonomy" id="6604"/>
    <lineage>
        <taxon>Eukaryota</taxon>
        <taxon>Metazoa</taxon>
        <taxon>Spiralia</taxon>
        <taxon>Lophotrochozoa</taxon>
        <taxon>Mollusca</taxon>
        <taxon>Bivalvia</taxon>
        <taxon>Autobranchia</taxon>
        <taxon>Heteroconchia</taxon>
        <taxon>Euheterodonta</taxon>
        <taxon>Imparidentia</taxon>
        <taxon>Neoheterodontei</taxon>
        <taxon>Myida</taxon>
        <taxon>Myoidea</taxon>
        <taxon>Myidae</taxon>
        <taxon>Mya</taxon>
    </lineage>
</organism>
<feature type="domain" description="Carrier" evidence="5">
    <location>
        <begin position="2040"/>
        <end position="2118"/>
    </location>
</feature>
<dbReference type="InterPro" id="IPR049551">
    <property type="entry name" value="PKS_DH_C"/>
</dbReference>
<keyword evidence="1" id="KW-0596">Phosphopantetheine</keyword>
<dbReference type="PROSITE" id="PS00606">
    <property type="entry name" value="KS3_1"/>
    <property type="match status" value="1"/>
</dbReference>
<dbReference type="Pfam" id="PF02801">
    <property type="entry name" value="Ketoacyl-synt_C"/>
    <property type="match status" value="1"/>
</dbReference>
<feature type="domain" description="Ketosynthase family 3 (KS3)" evidence="6">
    <location>
        <begin position="76"/>
        <end position="506"/>
    </location>
</feature>
<gene>
    <name evidence="8" type="ORF">MAR_026896</name>
</gene>
<dbReference type="InterPro" id="IPR049552">
    <property type="entry name" value="PKS_DH_N"/>
</dbReference>
<dbReference type="Pfam" id="PF00698">
    <property type="entry name" value="Acyl_transf_1"/>
    <property type="match status" value="1"/>
</dbReference>
<dbReference type="InterPro" id="IPR016039">
    <property type="entry name" value="Thiolase-like"/>
</dbReference>
<dbReference type="InterPro" id="IPR050091">
    <property type="entry name" value="PKS_NRPS_Biosynth_Enz"/>
</dbReference>
<feature type="active site" description="Proton acceptor; for dehydratase activity" evidence="4">
    <location>
        <position position="1000"/>
    </location>
</feature>
<dbReference type="InterPro" id="IPR020841">
    <property type="entry name" value="PKS_Beta-ketoAc_synthase_dom"/>
</dbReference>
<keyword evidence="9" id="KW-1185">Reference proteome</keyword>
<dbReference type="InterPro" id="IPR014031">
    <property type="entry name" value="Ketoacyl_synth_C"/>
</dbReference>